<evidence type="ECO:0000313" key="4">
    <source>
        <dbReference type="Proteomes" id="UP001152622"/>
    </source>
</evidence>
<protein>
    <recommendedName>
        <fullName evidence="2">SAM domain-containing protein</fullName>
    </recommendedName>
</protein>
<dbReference type="CDD" id="cd09487">
    <property type="entry name" value="SAM_superfamily"/>
    <property type="match status" value="1"/>
</dbReference>
<dbReference type="InterPro" id="IPR013761">
    <property type="entry name" value="SAM/pointed_sf"/>
</dbReference>
<dbReference type="InterPro" id="IPR001660">
    <property type="entry name" value="SAM"/>
</dbReference>
<feature type="region of interest" description="Disordered" evidence="1">
    <location>
        <begin position="127"/>
        <end position="159"/>
    </location>
</feature>
<dbReference type="AlphaFoldDB" id="A0A9Q1G7I8"/>
<name>A0A9Q1G7I8_SYNKA</name>
<keyword evidence="4" id="KW-1185">Reference proteome</keyword>
<evidence type="ECO:0000256" key="1">
    <source>
        <dbReference type="SAM" id="MobiDB-lite"/>
    </source>
</evidence>
<dbReference type="Pfam" id="PF00536">
    <property type="entry name" value="SAM_1"/>
    <property type="match status" value="1"/>
</dbReference>
<dbReference type="Proteomes" id="UP001152622">
    <property type="component" value="Chromosome 2"/>
</dbReference>
<sequence>MKHLAISKWLIQLGLPEYSVLFDDEYDGVEDLLHLTELDLQQLGVHNRMHRVHILSSIQVLQERERRRELKMMAEGKFASLPRNMHMGRQCSLASSMDLLSTRPAVAQLPPSGYHSGYHSVSIHGTLPRKKKGGGPVHPWDVNSHTGSLPHPGRSRLPSSPLIHNIMEEHLPFHTETEGQSSYSSRDQCGMDPTMEYVKRLECWEL</sequence>
<evidence type="ECO:0000313" key="3">
    <source>
        <dbReference type="EMBL" id="KAJ8376453.1"/>
    </source>
</evidence>
<dbReference type="EMBL" id="JAINUF010000002">
    <property type="protein sequence ID" value="KAJ8376453.1"/>
    <property type="molecule type" value="Genomic_DNA"/>
</dbReference>
<accession>A0A9Q1G7I8</accession>
<organism evidence="3 4">
    <name type="scientific">Synaphobranchus kaupii</name>
    <name type="common">Kaup's arrowtooth eel</name>
    <dbReference type="NCBI Taxonomy" id="118154"/>
    <lineage>
        <taxon>Eukaryota</taxon>
        <taxon>Metazoa</taxon>
        <taxon>Chordata</taxon>
        <taxon>Craniata</taxon>
        <taxon>Vertebrata</taxon>
        <taxon>Euteleostomi</taxon>
        <taxon>Actinopterygii</taxon>
        <taxon>Neopterygii</taxon>
        <taxon>Teleostei</taxon>
        <taxon>Anguilliformes</taxon>
        <taxon>Synaphobranchidae</taxon>
        <taxon>Synaphobranchus</taxon>
    </lineage>
</organism>
<gene>
    <name evidence="3" type="ORF">SKAU_G00070330</name>
</gene>
<dbReference type="OrthoDB" id="2412973at2759"/>
<reference evidence="3" key="1">
    <citation type="journal article" date="2023" name="Science">
        <title>Genome structures resolve the early diversification of teleost fishes.</title>
        <authorList>
            <person name="Parey E."/>
            <person name="Louis A."/>
            <person name="Montfort J."/>
            <person name="Bouchez O."/>
            <person name="Roques C."/>
            <person name="Iampietro C."/>
            <person name="Lluch J."/>
            <person name="Castinel A."/>
            <person name="Donnadieu C."/>
            <person name="Desvignes T."/>
            <person name="Floi Bucao C."/>
            <person name="Jouanno E."/>
            <person name="Wen M."/>
            <person name="Mejri S."/>
            <person name="Dirks R."/>
            <person name="Jansen H."/>
            <person name="Henkel C."/>
            <person name="Chen W.J."/>
            <person name="Zahm M."/>
            <person name="Cabau C."/>
            <person name="Klopp C."/>
            <person name="Thompson A.W."/>
            <person name="Robinson-Rechavi M."/>
            <person name="Braasch I."/>
            <person name="Lecointre G."/>
            <person name="Bobe J."/>
            <person name="Postlethwait J.H."/>
            <person name="Berthelot C."/>
            <person name="Roest Crollius H."/>
            <person name="Guiguen Y."/>
        </authorList>
    </citation>
    <scope>NUCLEOTIDE SEQUENCE</scope>
    <source>
        <strain evidence="3">WJC10195</strain>
    </source>
</reference>
<dbReference type="Gene3D" id="1.10.150.50">
    <property type="entry name" value="Transcription Factor, Ets-1"/>
    <property type="match status" value="1"/>
</dbReference>
<comment type="caution">
    <text evidence="3">The sequence shown here is derived from an EMBL/GenBank/DDBJ whole genome shotgun (WGS) entry which is preliminary data.</text>
</comment>
<evidence type="ECO:0000259" key="2">
    <source>
        <dbReference type="PROSITE" id="PS50105"/>
    </source>
</evidence>
<dbReference type="SUPFAM" id="SSF47769">
    <property type="entry name" value="SAM/Pointed domain"/>
    <property type="match status" value="1"/>
</dbReference>
<dbReference type="PROSITE" id="PS50105">
    <property type="entry name" value="SAM_DOMAIN"/>
    <property type="match status" value="1"/>
</dbReference>
<proteinExistence type="predicted"/>
<feature type="domain" description="SAM" evidence="2">
    <location>
        <begin position="6"/>
        <end position="64"/>
    </location>
</feature>